<protein>
    <recommendedName>
        <fullName evidence="4">DUF4179 domain-containing protein</fullName>
    </recommendedName>
</protein>
<name>A0ABY5U422_LACSH</name>
<feature type="transmembrane region" description="Helical" evidence="1">
    <location>
        <begin position="42"/>
        <end position="63"/>
    </location>
</feature>
<accession>A0ABY5U422</accession>
<keyword evidence="1" id="KW-0472">Membrane</keyword>
<evidence type="ECO:0000313" key="3">
    <source>
        <dbReference type="Proteomes" id="UP001058650"/>
    </source>
</evidence>
<evidence type="ECO:0008006" key="4">
    <source>
        <dbReference type="Google" id="ProtNLM"/>
    </source>
</evidence>
<keyword evidence="1" id="KW-0812">Transmembrane</keyword>
<evidence type="ECO:0000313" key="2">
    <source>
        <dbReference type="EMBL" id="UWE03330.1"/>
    </source>
</evidence>
<organism evidence="2 3">
    <name type="scientific">Laceyella sacchari</name>
    <name type="common">Thermoactinomyces thalpophilus</name>
    <dbReference type="NCBI Taxonomy" id="37482"/>
    <lineage>
        <taxon>Bacteria</taxon>
        <taxon>Bacillati</taxon>
        <taxon>Bacillota</taxon>
        <taxon>Bacilli</taxon>
        <taxon>Bacillales</taxon>
        <taxon>Thermoactinomycetaceae</taxon>
        <taxon>Laceyella</taxon>
    </lineage>
</organism>
<keyword evidence="1" id="KW-1133">Transmembrane helix</keyword>
<sequence>MMGRRFVSDDINDDLMQEKVEDALEYKPVNRDKPKRKRLKRFFSFLFGVILIPTVMSIVLTAYEGKAKEWVWDLLGIEQAKETEMDQLKRLVKDGNLIHYDCGVLGSTVRGVVDNCGEPALSRRTLLSDAITQTLGYQKGDHHIILLDFNNERLKRISVLDNMFQSTTLDDIQRTFGVTNNKPFEFEKTEGKEKIKTQTYTYNMEGGQELKFTVRKDNKKLLQIELEDPKQYPYVKKYDPYNRVHRAPAHKEASGGMDAVLKLKAAFDKGDMINYDCGPLGSSLAEVYKKCGALVSAKGYDMGEETQYVNWAFKNREIKTKFYRGVLASISVNTFSYSEKNFKTVERPSLAITPEQVKQVFGKPMQEKESTFLDSKSLYLTYKIDGKEITFSFSENKCQDIWLRRADMFEPNFGYIKREFKEKQTYR</sequence>
<dbReference type="EMBL" id="CP103866">
    <property type="protein sequence ID" value="UWE03330.1"/>
    <property type="molecule type" value="Genomic_DNA"/>
</dbReference>
<reference evidence="2" key="1">
    <citation type="submission" date="2022-08" db="EMBL/GenBank/DDBJ databases">
        <title>The complete genome sequence of the thermophilic bacterium Laceyella sacchari FBKL4.010 reveals the basis for tetramethylpyrazine biosynthesis in Moutai-flavor Daqu.</title>
        <authorList>
            <person name="Li D."/>
            <person name="Huang W."/>
            <person name="Wang C."/>
            <person name="Qiu S."/>
        </authorList>
    </citation>
    <scope>NUCLEOTIDE SEQUENCE</scope>
    <source>
        <strain evidence="2">FBKL4.014</strain>
    </source>
</reference>
<keyword evidence="3" id="KW-1185">Reference proteome</keyword>
<proteinExistence type="predicted"/>
<dbReference type="Proteomes" id="UP001058650">
    <property type="component" value="Chromosome"/>
</dbReference>
<gene>
    <name evidence="2" type="ORF">NYR52_14630</name>
</gene>
<dbReference type="RefSeq" id="WP_259435920.1">
    <property type="nucleotide sequence ID" value="NZ_CP103866.1"/>
</dbReference>
<evidence type="ECO:0000256" key="1">
    <source>
        <dbReference type="SAM" id="Phobius"/>
    </source>
</evidence>